<dbReference type="GO" id="GO:0016491">
    <property type="term" value="F:oxidoreductase activity"/>
    <property type="evidence" value="ECO:0007669"/>
    <property type="project" value="UniProtKB-KW"/>
</dbReference>
<dbReference type="PANTHER" id="PTHR42934">
    <property type="entry name" value="GLYCOLATE OXIDASE SUBUNIT GLCD"/>
    <property type="match status" value="1"/>
</dbReference>
<feature type="region of interest" description="Disordered" evidence="5">
    <location>
        <begin position="474"/>
        <end position="522"/>
    </location>
</feature>
<reference evidence="8" key="1">
    <citation type="submission" date="2019-09" db="EMBL/GenBank/DDBJ databases">
        <title>Mumia zhuanghuii sp. nov. isolated from the intestinal contents of plateau pika (Ochotona curzoniae) in the Qinghai-Tibet plateau of China.</title>
        <authorList>
            <person name="Tian Z."/>
        </authorList>
    </citation>
    <scope>NUCLEOTIDE SEQUENCE [LARGE SCALE GENOMIC DNA]</scope>
    <source>
        <strain evidence="8">JCM 30598</strain>
    </source>
</reference>
<evidence type="ECO:0000313" key="7">
    <source>
        <dbReference type="EMBL" id="KAA9106373.1"/>
    </source>
</evidence>
<evidence type="ECO:0000256" key="2">
    <source>
        <dbReference type="ARBA" id="ARBA00022630"/>
    </source>
</evidence>
<dbReference type="InterPro" id="IPR036318">
    <property type="entry name" value="FAD-bd_PCMH-like_sf"/>
</dbReference>
<dbReference type="InterPro" id="IPR004113">
    <property type="entry name" value="FAD-bd_oxidored_4_C"/>
</dbReference>
<feature type="compositionally biased region" description="Polar residues" evidence="5">
    <location>
        <begin position="513"/>
        <end position="522"/>
    </location>
</feature>
<dbReference type="InterPro" id="IPR006094">
    <property type="entry name" value="Oxid_FAD_bind_N"/>
</dbReference>
<keyword evidence="8" id="KW-1185">Reference proteome</keyword>
<dbReference type="RefSeq" id="WP_150449714.1">
    <property type="nucleotide sequence ID" value="NZ_VYSA01000003.1"/>
</dbReference>
<dbReference type="SUPFAM" id="SSF55103">
    <property type="entry name" value="FAD-linked oxidases, C-terminal domain"/>
    <property type="match status" value="1"/>
</dbReference>
<keyword evidence="2" id="KW-0285">Flavoprotein</keyword>
<dbReference type="InterPro" id="IPR016166">
    <property type="entry name" value="FAD-bd_PCMH"/>
</dbReference>
<dbReference type="PANTHER" id="PTHR42934:SF2">
    <property type="entry name" value="GLYCOLATE OXIDASE SUBUNIT GLCD"/>
    <property type="match status" value="1"/>
</dbReference>
<dbReference type="InterPro" id="IPR016169">
    <property type="entry name" value="FAD-bd_PCMH_sub2"/>
</dbReference>
<evidence type="ECO:0000313" key="8">
    <source>
        <dbReference type="Proteomes" id="UP000325827"/>
    </source>
</evidence>
<feature type="domain" description="FAD-binding PCMH-type" evidence="6">
    <location>
        <begin position="52"/>
        <end position="230"/>
    </location>
</feature>
<keyword evidence="3" id="KW-0274">FAD</keyword>
<feature type="compositionally biased region" description="Low complexity" evidence="5">
    <location>
        <begin position="481"/>
        <end position="502"/>
    </location>
</feature>
<comment type="cofactor">
    <cofactor evidence="1">
        <name>FAD</name>
        <dbReference type="ChEBI" id="CHEBI:57692"/>
    </cofactor>
</comment>
<dbReference type="PROSITE" id="PS51387">
    <property type="entry name" value="FAD_PCMH"/>
    <property type="match status" value="1"/>
</dbReference>
<gene>
    <name evidence="7" type="ORF">F6B43_14545</name>
</gene>
<keyword evidence="4" id="KW-0560">Oxidoreductase</keyword>
<dbReference type="SUPFAM" id="SSF56176">
    <property type="entry name" value="FAD-binding/transporter-associated domain-like"/>
    <property type="match status" value="1"/>
</dbReference>
<dbReference type="Gene3D" id="3.30.465.10">
    <property type="match status" value="1"/>
</dbReference>
<dbReference type="Gene3D" id="1.10.45.10">
    <property type="entry name" value="Vanillyl-alcohol Oxidase, Chain A, domain 4"/>
    <property type="match status" value="1"/>
</dbReference>
<evidence type="ECO:0000256" key="5">
    <source>
        <dbReference type="SAM" id="MobiDB-lite"/>
    </source>
</evidence>
<dbReference type="Proteomes" id="UP000325827">
    <property type="component" value="Unassembled WGS sequence"/>
</dbReference>
<dbReference type="GO" id="GO:0071949">
    <property type="term" value="F:FAD binding"/>
    <property type="evidence" value="ECO:0007669"/>
    <property type="project" value="InterPro"/>
</dbReference>
<dbReference type="EMBL" id="VYSA01000003">
    <property type="protein sequence ID" value="KAA9106373.1"/>
    <property type="molecule type" value="Genomic_DNA"/>
</dbReference>
<evidence type="ECO:0000256" key="3">
    <source>
        <dbReference type="ARBA" id="ARBA00022827"/>
    </source>
</evidence>
<evidence type="ECO:0000256" key="4">
    <source>
        <dbReference type="ARBA" id="ARBA00023002"/>
    </source>
</evidence>
<dbReference type="Pfam" id="PF01565">
    <property type="entry name" value="FAD_binding_4"/>
    <property type="match status" value="1"/>
</dbReference>
<dbReference type="Gene3D" id="3.30.70.2740">
    <property type="match status" value="1"/>
</dbReference>
<feature type="compositionally biased region" description="Pro residues" evidence="5">
    <location>
        <begin position="503"/>
        <end position="512"/>
    </location>
</feature>
<dbReference type="AlphaFoldDB" id="A0A5J5J135"/>
<dbReference type="OrthoDB" id="9811557at2"/>
<dbReference type="InterPro" id="IPR016171">
    <property type="entry name" value="Vanillyl_alc_oxidase_C-sub2"/>
</dbReference>
<dbReference type="InterPro" id="IPR016164">
    <property type="entry name" value="FAD-linked_Oxase-like_C"/>
</dbReference>
<protein>
    <submittedName>
        <fullName evidence="7">FAD-binding protein</fullName>
    </submittedName>
</protein>
<comment type="caution">
    <text evidence="7">The sequence shown here is derived from an EMBL/GenBank/DDBJ whole genome shotgun (WGS) entry which is preliminary data.</text>
</comment>
<name>A0A5J5J135_9MICO</name>
<accession>A0A5J5J135</accession>
<organism evidence="7 8">
    <name type="scientific">Microbacterium rhizomatis</name>
    <dbReference type="NCBI Taxonomy" id="1631477"/>
    <lineage>
        <taxon>Bacteria</taxon>
        <taxon>Bacillati</taxon>
        <taxon>Actinomycetota</taxon>
        <taxon>Actinomycetes</taxon>
        <taxon>Micrococcales</taxon>
        <taxon>Microbacteriaceae</taxon>
        <taxon>Microbacterium</taxon>
    </lineage>
</organism>
<sequence length="522" mass="53584">MTIVDDTALDDGAVIAPHELLADLAAALDPADILTEPDAIDSYRSDLTRTLAAAPPFAVVTPRSIEQVQAIARAATRHRVPLVVRGAGTGLSGAATAPAGGIVLSTAGLTGIRIDVDDHVAVVGPGAITDHVDAAARAHGLMYAPDPASSAWSTIGGNIATNAGGLRCVKYGVTRDAVLGLDVVLADGRRVQTGHRSVKGVTGYDLTSLLVGSEGTLGIIVGATLRLVPAPLHVRTLVVSVPSLREAGRAVGVVTGSGVRPSCVELLDRASLENIDTHSGTDLVARHGDGLVLVQTDGPGASVEIDLLGDALAAAGLTVRVLDDAAGAWYYELRRTGRGYSGDDWSIGEDIAVPRSKLVDILATIQDIATRHDLAVQAVAHAGDGNLHPGFSTPRRGGETRPPARLAIAADELIRAALAMGGTISGEHGIGSLKRGWLEHELGATQIELQREVKRAFDPLDLLAPDGFLGIHDDDPTLPGAVPESASAHAAGAETATEAQPAAPDPASPNPRSPETTGRTHD</sequence>
<dbReference type="Pfam" id="PF02913">
    <property type="entry name" value="FAD-oxidase_C"/>
    <property type="match status" value="1"/>
</dbReference>
<dbReference type="InterPro" id="IPR051914">
    <property type="entry name" value="FAD-linked_OxidoTrans_Type4"/>
</dbReference>
<evidence type="ECO:0000259" key="6">
    <source>
        <dbReference type="PROSITE" id="PS51387"/>
    </source>
</evidence>
<evidence type="ECO:0000256" key="1">
    <source>
        <dbReference type="ARBA" id="ARBA00001974"/>
    </source>
</evidence>
<proteinExistence type="predicted"/>